<evidence type="ECO:0000313" key="3">
    <source>
        <dbReference type="EMBL" id="GEU44352.1"/>
    </source>
</evidence>
<feature type="region of interest" description="Disordered" evidence="1">
    <location>
        <begin position="1"/>
        <end position="34"/>
    </location>
</feature>
<gene>
    <name evidence="3" type="ORF">Tci_016330</name>
</gene>
<evidence type="ECO:0000256" key="1">
    <source>
        <dbReference type="SAM" id="MobiDB-lite"/>
    </source>
</evidence>
<organism evidence="3">
    <name type="scientific">Tanacetum cinerariifolium</name>
    <name type="common">Dalmatian daisy</name>
    <name type="synonym">Chrysanthemum cinerariifolium</name>
    <dbReference type="NCBI Taxonomy" id="118510"/>
    <lineage>
        <taxon>Eukaryota</taxon>
        <taxon>Viridiplantae</taxon>
        <taxon>Streptophyta</taxon>
        <taxon>Embryophyta</taxon>
        <taxon>Tracheophyta</taxon>
        <taxon>Spermatophyta</taxon>
        <taxon>Magnoliopsida</taxon>
        <taxon>eudicotyledons</taxon>
        <taxon>Gunneridae</taxon>
        <taxon>Pentapetalae</taxon>
        <taxon>asterids</taxon>
        <taxon>campanulids</taxon>
        <taxon>Asterales</taxon>
        <taxon>Asteraceae</taxon>
        <taxon>Asteroideae</taxon>
        <taxon>Anthemideae</taxon>
        <taxon>Anthemidinae</taxon>
        <taxon>Tanacetum</taxon>
    </lineage>
</organism>
<sequence>MKKTKAWAESKTEGRSKTKVDRNQKRDASPRIGRISRVGITTRRDFQNQYPKLVASKDKEVHMAVRDYDNTLEDLATMLPLSMTSAKRYGLTSEAMAQMRWDIAFGVRRVTRSSKAEMSHVMRTIYMEPRLQQILAINEEISSLEKNQTWSLIRLPAGKKALQSKWVFRVKEEHDGNKRLRHGRDQKAQEGNLRLSHEKYMGKVLEKFNMKDAEARCQPLGDHFNLSKKQTPKTEASRRRMAKVPHALAVGGVIYAMVCTMPDIAHAVRVVSRFMSNP</sequence>
<accession>A0A6L2K6F9</accession>
<proteinExistence type="predicted"/>
<feature type="transmembrane region" description="Helical" evidence="2">
    <location>
        <begin position="247"/>
        <end position="268"/>
    </location>
</feature>
<keyword evidence="2" id="KW-0812">Transmembrane</keyword>
<keyword evidence="2" id="KW-0472">Membrane</keyword>
<evidence type="ECO:0000256" key="2">
    <source>
        <dbReference type="SAM" id="Phobius"/>
    </source>
</evidence>
<keyword evidence="2" id="KW-1133">Transmembrane helix</keyword>
<dbReference type="EMBL" id="BKCJ010001835">
    <property type="protein sequence ID" value="GEU44352.1"/>
    <property type="molecule type" value="Genomic_DNA"/>
</dbReference>
<protein>
    <submittedName>
        <fullName evidence="3">Retrovirus-related Pol polyprotein from transposon TNT 1-94</fullName>
    </submittedName>
</protein>
<dbReference type="AlphaFoldDB" id="A0A6L2K6F9"/>
<feature type="compositionally biased region" description="Basic and acidic residues" evidence="1">
    <location>
        <begin position="1"/>
        <end position="29"/>
    </location>
</feature>
<name>A0A6L2K6F9_TANCI</name>
<comment type="caution">
    <text evidence="3">The sequence shown here is derived from an EMBL/GenBank/DDBJ whole genome shotgun (WGS) entry which is preliminary data.</text>
</comment>
<reference evidence="3" key="1">
    <citation type="journal article" date="2019" name="Sci. Rep.">
        <title>Draft genome of Tanacetum cinerariifolium, the natural source of mosquito coil.</title>
        <authorList>
            <person name="Yamashiro T."/>
            <person name="Shiraishi A."/>
            <person name="Satake H."/>
            <person name="Nakayama K."/>
        </authorList>
    </citation>
    <scope>NUCLEOTIDE SEQUENCE</scope>
</reference>